<sequence>MVYDYIIENFKNGEPIFLSELPGESKDYLRQEMKKLVDEGKLERLYNGVYYLSYITILGTKGKISVDKYIEKKYLETDGKASGYITGLQMANKYGFTTQNPACYEVCSNEASTKQRKQEIDGNTIVVYKPVADINEENKTALQFLDLMSVIDKYSEISGAELVNKLKKYVETVGIDFSIVKKYLPLYPDRVYRNIYDGGLMGELV</sequence>
<accession>A0A1I5YUX5</accession>
<gene>
    <name evidence="1" type="ORF">SAMN04487928_15812</name>
</gene>
<reference evidence="2" key="1">
    <citation type="submission" date="2016-10" db="EMBL/GenBank/DDBJ databases">
        <authorList>
            <person name="Varghese N."/>
            <person name="Submissions S."/>
        </authorList>
    </citation>
    <scope>NUCLEOTIDE SEQUENCE [LARGE SCALE GENOMIC DNA]</scope>
    <source>
        <strain evidence="2">P18</strain>
    </source>
</reference>
<organism evidence="1 2">
    <name type="scientific">Butyrivibrio proteoclasticus</name>
    <dbReference type="NCBI Taxonomy" id="43305"/>
    <lineage>
        <taxon>Bacteria</taxon>
        <taxon>Bacillati</taxon>
        <taxon>Bacillota</taxon>
        <taxon>Clostridia</taxon>
        <taxon>Lachnospirales</taxon>
        <taxon>Lachnospiraceae</taxon>
        <taxon>Butyrivibrio</taxon>
    </lineage>
</organism>
<protein>
    <recommendedName>
        <fullName evidence="3">Transcriptional regulator, AbiEi antitoxin, Type IV TA system</fullName>
    </recommendedName>
</protein>
<evidence type="ECO:0008006" key="3">
    <source>
        <dbReference type="Google" id="ProtNLM"/>
    </source>
</evidence>
<evidence type="ECO:0000313" key="2">
    <source>
        <dbReference type="Proteomes" id="UP000182624"/>
    </source>
</evidence>
<evidence type="ECO:0000313" key="1">
    <source>
        <dbReference type="EMBL" id="SFQ48044.1"/>
    </source>
</evidence>
<proteinExistence type="predicted"/>
<dbReference type="RefSeq" id="WP_074892158.1">
    <property type="nucleotide sequence ID" value="NZ_FOXO01000058.1"/>
</dbReference>
<dbReference type="Proteomes" id="UP000182624">
    <property type="component" value="Unassembled WGS sequence"/>
</dbReference>
<dbReference type="OrthoDB" id="9802612at2"/>
<dbReference type="AlphaFoldDB" id="A0A1I5YUX5"/>
<dbReference type="EMBL" id="FOXO01000058">
    <property type="protein sequence ID" value="SFQ48044.1"/>
    <property type="molecule type" value="Genomic_DNA"/>
</dbReference>
<name>A0A1I5YUX5_9FIRM</name>
<keyword evidence="2" id="KW-1185">Reference proteome</keyword>